<keyword evidence="2" id="KW-1185">Reference proteome</keyword>
<evidence type="ECO:0000313" key="1">
    <source>
        <dbReference type="EMBL" id="RAH69846.1"/>
    </source>
</evidence>
<name>A0ACD1H8V6_9EURO</name>
<dbReference type="Proteomes" id="UP000249661">
    <property type="component" value="Unassembled WGS sequence"/>
</dbReference>
<evidence type="ECO:0000313" key="2">
    <source>
        <dbReference type="Proteomes" id="UP000249661"/>
    </source>
</evidence>
<organism evidence="1 2">
    <name type="scientific">Aspergillus aculeatinus CBS 121060</name>
    <dbReference type="NCBI Taxonomy" id="1448322"/>
    <lineage>
        <taxon>Eukaryota</taxon>
        <taxon>Fungi</taxon>
        <taxon>Dikarya</taxon>
        <taxon>Ascomycota</taxon>
        <taxon>Pezizomycotina</taxon>
        <taxon>Eurotiomycetes</taxon>
        <taxon>Eurotiomycetidae</taxon>
        <taxon>Eurotiales</taxon>
        <taxon>Aspergillaceae</taxon>
        <taxon>Aspergillus</taxon>
        <taxon>Aspergillus subgen. Circumdati</taxon>
    </lineage>
</organism>
<reference evidence="1" key="1">
    <citation type="submission" date="2018-02" db="EMBL/GenBank/DDBJ databases">
        <title>The genomes of Aspergillus section Nigri reveals drivers in fungal speciation.</title>
        <authorList>
            <consortium name="DOE Joint Genome Institute"/>
            <person name="Vesth T.C."/>
            <person name="Nybo J."/>
            <person name="Theobald S."/>
            <person name="Brandl J."/>
            <person name="Frisvad J.C."/>
            <person name="Nielsen K.F."/>
            <person name="Lyhne E.K."/>
            <person name="Kogle M.E."/>
            <person name="Kuo A."/>
            <person name="Riley R."/>
            <person name="Clum A."/>
            <person name="Nolan M."/>
            <person name="Lipzen A."/>
            <person name="Salamov A."/>
            <person name="Henrissat B."/>
            <person name="Wiebenga A."/>
            <person name="De vries R.P."/>
            <person name="Grigoriev I.V."/>
            <person name="Mortensen U.H."/>
            <person name="Andersen M.R."/>
            <person name="Baker S.E."/>
        </authorList>
    </citation>
    <scope>NUCLEOTIDE SEQUENCE</scope>
    <source>
        <strain evidence="1">CBS 121060</strain>
    </source>
</reference>
<accession>A0ACD1H8V6</accession>
<gene>
    <name evidence="1" type="ORF">BO66DRAFT_438919</name>
</gene>
<protein>
    <submittedName>
        <fullName evidence="1">NAD(P)-binding protein</fullName>
    </submittedName>
</protein>
<sequence length="152" mass="16087">MAQVSSPAGATVALVAGAMTLWPVLRARRERTGGMSAKGKVVIATGGLSGLGKEIAELYRVNGALVAVLDIDDEVDMRQSPIAIGLGYFKCDISDQQEVEAIMSTIQTDMGRQNVLMNCAAMSINRLSFHDLPIGLFAKTVNTNLLGPAHTI</sequence>
<proteinExistence type="predicted"/>
<dbReference type="EMBL" id="KZ824958">
    <property type="protein sequence ID" value="RAH69846.1"/>
    <property type="molecule type" value="Genomic_DNA"/>
</dbReference>